<evidence type="ECO:0000313" key="1">
    <source>
        <dbReference type="EMBL" id="PAF55481.1"/>
    </source>
</evidence>
<sequence length="96" mass="10939">MTVKEQKQIYKNKIDEIAKSAFNNEQKAIAKEIIDNASEKSLDKIYQLIIQRVRTGFVFDAAPEINHDAISIIEHNPNLSINLENSIISHTHTHTV</sequence>
<proteinExistence type="predicted"/>
<accession>A0ABX4H6I9</accession>
<organism evidence="1 2">
    <name type="scientific">Mycoplasmopsis agassizii</name>
    <dbReference type="NCBI Taxonomy" id="33922"/>
    <lineage>
        <taxon>Bacteria</taxon>
        <taxon>Bacillati</taxon>
        <taxon>Mycoplasmatota</taxon>
        <taxon>Mycoplasmoidales</taxon>
        <taxon>Metamycoplasmataceae</taxon>
        <taxon>Mycoplasmopsis</taxon>
    </lineage>
</organism>
<protein>
    <submittedName>
        <fullName evidence="1">Uncharacterized protein</fullName>
    </submittedName>
</protein>
<name>A0ABX4H6I9_9BACT</name>
<reference evidence="1" key="1">
    <citation type="submission" date="2017-08" db="EMBL/GenBank/DDBJ databases">
        <authorList>
            <person name="Alvarez-Ponce D."/>
            <person name="Weitzman C.L."/>
            <person name="Tillett R.L."/>
            <person name="Sandmeier F.C."/>
            <person name="Tracy C.R."/>
        </authorList>
    </citation>
    <scope>NUCLEOTIDE SEQUENCE [LARGE SCALE GENOMIC DNA]</scope>
    <source>
        <strain evidence="1">PS6</strain>
    </source>
</reference>
<dbReference type="EMBL" id="NQMN01000001">
    <property type="protein sequence ID" value="PAF55481.1"/>
    <property type="molecule type" value="Genomic_DNA"/>
</dbReference>
<gene>
    <name evidence="1" type="ORF">CJF60_02235</name>
</gene>
<keyword evidence="2" id="KW-1185">Reference proteome</keyword>
<dbReference type="Proteomes" id="UP000217033">
    <property type="component" value="Unassembled WGS sequence"/>
</dbReference>
<dbReference type="RefSeq" id="WP_095279125.1">
    <property type="nucleotide sequence ID" value="NZ_FWXE01000010.1"/>
</dbReference>
<evidence type="ECO:0000313" key="2">
    <source>
        <dbReference type="Proteomes" id="UP000217033"/>
    </source>
</evidence>
<comment type="caution">
    <text evidence="1">The sequence shown here is derived from an EMBL/GenBank/DDBJ whole genome shotgun (WGS) entry which is preliminary data.</text>
</comment>